<name>A0A0D9ZR14_9ORYZ</name>
<sequence>MLTLLAALHHLCKAMDPIPFTQSIPVEKQPSAAGSDRCQRQPNKKAKGRSKRSTVASMRLTEEQRHWWSGQHSGESPAAGVVVRPRRRVGLRLRVSDAVHQRVGHGLSEDPNLLSPWPLMSHLSSNPTVCWKHFCIRVLYLFLYFYLYY</sequence>
<keyword evidence="3" id="KW-1185">Reference proteome</keyword>
<evidence type="ECO:0000256" key="1">
    <source>
        <dbReference type="SAM" id="MobiDB-lite"/>
    </source>
</evidence>
<organism evidence="2">
    <name type="scientific">Oryza glumipatula</name>
    <dbReference type="NCBI Taxonomy" id="40148"/>
    <lineage>
        <taxon>Eukaryota</taxon>
        <taxon>Viridiplantae</taxon>
        <taxon>Streptophyta</taxon>
        <taxon>Embryophyta</taxon>
        <taxon>Tracheophyta</taxon>
        <taxon>Spermatophyta</taxon>
        <taxon>Magnoliopsida</taxon>
        <taxon>Liliopsida</taxon>
        <taxon>Poales</taxon>
        <taxon>Poaceae</taxon>
        <taxon>BOP clade</taxon>
        <taxon>Oryzoideae</taxon>
        <taxon>Oryzeae</taxon>
        <taxon>Oryzinae</taxon>
        <taxon>Oryza</taxon>
    </lineage>
</organism>
<reference evidence="2" key="1">
    <citation type="submission" date="2015-04" db="UniProtKB">
        <authorList>
            <consortium name="EnsemblPlants"/>
        </authorList>
    </citation>
    <scope>IDENTIFICATION</scope>
</reference>
<protein>
    <submittedName>
        <fullName evidence="2">Uncharacterized protein</fullName>
    </submittedName>
</protein>
<accession>A0A0D9ZR14</accession>
<dbReference type="EnsemblPlants" id="OGLUM04G25960.1">
    <property type="protein sequence ID" value="OGLUM04G25960.1"/>
    <property type="gene ID" value="OGLUM04G25960"/>
</dbReference>
<feature type="compositionally biased region" description="Basic residues" evidence="1">
    <location>
        <begin position="42"/>
        <end position="52"/>
    </location>
</feature>
<proteinExistence type="predicted"/>
<evidence type="ECO:0000313" key="3">
    <source>
        <dbReference type="Proteomes" id="UP000026961"/>
    </source>
</evidence>
<dbReference type="Proteomes" id="UP000026961">
    <property type="component" value="Chromosome 4"/>
</dbReference>
<dbReference type="Gramene" id="OGLUM04G25960.1">
    <property type="protein sequence ID" value="OGLUM04G25960.1"/>
    <property type="gene ID" value="OGLUM04G25960"/>
</dbReference>
<reference evidence="2" key="2">
    <citation type="submission" date="2018-05" db="EMBL/GenBank/DDBJ databases">
        <title>OgluRS3 (Oryza glumaepatula Reference Sequence Version 3).</title>
        <authorList>
            <person name="Zhang J."/>
            <person name="Kudrna D."/>
            <person name="Lee S."/>
            <person name="Talag J."/>
            <person name="Welchert J."/>
            <person name="Wing R.A."/>
        </authorList>
    </citation>
    <scope>NUCLEOTIDE SEQUENCE [LARGE SCALE GENOMIC DNA]</scope>
</reference>
<dbReference type="AlphaFoldDB" id="A0A0D9ZR14"/>
<evidence type="ECO:0000313" key="2">
    <source>
        <dbReference type="EnsemblPlants" id="OGLUM04G25960.1"/>
    </source>
</evidence>
<dbReference type="HOGENOM" id="CLU_1752578_0_0_1"/>
<feature type="region of interest" description="Disordered" evidence="1">
    <location>
        <begin position="28"/>
        <end position="58"/>
    </location>
</feature>